<dbReference type="Proteomes" id="UP000784128">
    <property type="component" value="Unassembled WGS sequence"/>
</dbReference>
<comment type="subcellular location">
    <subcellularLocation>
        <location evidence="2 11">Cytoplasm</location>
    </subcellularLocation>
</comment>
<comment type="caution">
    <text evidence="12">The sequence shown here is derived from an EMBL/GenBank/DDBJ whole genome shotgun (WGS) entry which is preliminary data.</text>
</comment>
<dbReference type="NCBIfam" id="NF002881">
    <property type="entry name" value="PRK03343.1"/>
    <property type="match status" value="1"/>
</dbReference>
<dbReference type="NCBIfam" id="TIGR00876">
    <property type="entry name" value="tal_mycobact"/>
    <property type="match status" value="1"/>
</dbReference>
<keyword evidence="13" id="KW-1185">Reference proteome</keyword>
<evidence type="ECO:0000256" key="5">
    <source>
        <dbReference type="ARBA" id="ARBA00013151"/>
    </source>
</evidence>
<sequence>MRENPLLKLTSLGQSIWLDSLSRSMLDSGEISRLIDQDGLGGITSNPSIFAKAMVESSDYDSAIHSLLQQQRTANQIYEELAIEDIRRTADLLRPLYDKMEGNDGFVSLEVSPHLAFDTADTVAEARHLWSRVDRPNVLIKVPGTVEGLVALRQLIASGINVNVTLLFSLPRYQAVAEAYMAGLEERAAANLPLGNIASVASFFLSRIDVMVDSLLTKKLQEGGRMADLASMLVGKVAIASAKTAYQIFKQIHGSERFRNLSAQGGRPQRVLWASTSTKNPAYSDVKYVEALIGANTVNTLPMETLLAYRDHGNPELRLEEGLEEAGRVLQRLPEAGIDLDAVTRHLEQEGVEKFVEPFDKLIQMLEQKIAGRYEWTRGI</sequence>
<dbReference type="PIRSF" id="PIRSF036915">
    <property type="entry name" value="Trnald_Bac_Plnt"/>
    <property type="match status" value="1"/>
</dbReference>
<dbReference type="InterPro" id="IPR018225">
    <property type="entry name" value="Transaldolase_AS"/>
</dbReference>
<dbReference type="InterPro" id="IPR004732">
    <property type="entry name" value="Transaldolase_2"/>
</dbReference>
<dbReference type="PROSITE" id="PS00958">
    <property type="entry name" value="TRANSALDOLASE_2"/>
    <property type="match status" value="1"/>
</dbReference>
<comment type="function">
    <text evidence="1 11">Transaldolase is important for the balance of metabolites in the pentose-phosphate pathway.</text>
</comment>
<keyword evidence="8 11" id="KW-0570">Pentose shunt</keyword>
<dbReference type="EMBL" id="JAHDYS010000003">
    <property type="protein sequence ID" value="MBT1070939.1"/>
    <property type="molecule type" value="Genomic_DNA"/>
</dbReference>
<keyword evidence="9 11" id="KW-0704">Schiff base</keyword>
<dbReference type="HAMAP" id="MF_00493">
    <property type="entry name" value="Transaldolase_2"/>
    <property type="match status" value="1"/>
</dbReference>
<dbReference type="PANTHER" id="PTHR10683:SF31">
    <property type="entry name" value="TRANSALDOLASE"/>
    <property type="match status" value="1"/>
</dbReference>
<reference evidence="12 13" key="1">
    <citation type="submission" date="2021-05" db="EMBL/GenBank/DDBJ databases">
        <title>The draft genome of Geobacter chapellei DSM 13688.</title>
        <authorList>
            <person name="Xu Z."/>
            <person name="Masuda Y."/>
            <person name="Itoh H."/>
            <person name="Senoo K."/>
        </authorList>
    </citation>
    <scope>NUCLEOTIDE SEQUENCE [LARGE SCALE GENOMIC DNA]</scope>
    <source>
        <strain evidence="12 13">DSM 13688</strain>
    </source>
</reference>
<proteinExistence type="inferred from homology"/>
<comment type="catalytic activity">
    <reaction evidence="10 11">
        <text>D-sedoheptulose 7-phosphate + D-glyceraldehyde 3-phosphate = D-erythrose 4-phosphate + beta-D-fructose 6-phosphate</text>
        <dbReference type="Rhea" id="RHEA:17053"/>
        <dbReference type="ChEBI" id="CHEBI:16897"/>
        <dbReference type="ChEBI" id="CHEBI:57483"/>
        <dbReference type="ChEBI" id="CHEBI:57634"/>
        <dbReference type="ChEBI" id="CHEBI:59776"/>
        <dbReference type="EC" id="2.2.1.2"/>
    </reaction>
</comment>
<feature type="active site" description="Schiff-base intermediate with substrate" evidence="11">
    <location>
        <position position="141"/>
    </location>
</feature>
<dbReference type="CDD" id="cd00955">
    <property type="entry name" value="Transaldolase_like"/>
    <property type="match status" value="1"/>
</dbReference>
<evidence type="ECO:0000256" key="4">
    <source>
        <dbReference type="ARBA" id="ARBA00008426"/>
    </source>
</evidence>
<dbReference type="RefSeq" id="WP_214296653.1">
    <property type="nucleotide sequence ID" value="NZ_JAHDYS010000003.1"/>
</dbReference>
<evidence type="ECO:0000256" key="8">
    <source>
        <dbReference type="ARBA" id="ARBA00023126"/>
    </source>
</evidence>
<dbReference type="GO" id="GO:0004801">
    <property type="term" value="F:transaldolase activity"/>
    <property type="evidence" value="ECO:0007669"/>
    <property type="project" value="UniProtKB-EC"/>
</dbReference>
<dbReference type="InterPro" id="IPR001585">
    <property type="entry name" value="TAL/FSA"/>
</dbReference>
<evidence type="ECO:0000313" key="13">
    <source>
        <dbReference type="Proteomes" id="UP000784128"/>
    </source>
</evidence>
<evidence type="ECO:0000256" key="6">
    <source>
        <dbReference type="ARBA" id="ARBA00022490"/>
    </source>
</evidence>
<evidence type="ECO:0000256" key="9">
    <source>
        <dbReference type="ARBA" id="ARBA00023270"/>
    </source>
</evidence>
<dbReference type="PROSITE" id="PS01054">
    <property type="entry name" value="TRANSALDOLASE_1"/>
    <property type="match status" value="1"/>
</dbReference>
<keyword evidence="7 11" id="KW-0808">Transferase</keyword>
<dbReference type="SUPFAM" id="SSF51569">
    <property type="entry name" value="Aldolase"/>
    <property type="match status" value="1"/>
</dbReference>
<evidence type="ECO:0000256" key="1">
    <source>
        <dbReference type="ARBA" id="ARBA00003518"/>
    </source>
</evidence>
<evidence type="ECO:0000256" key="11">
    <source>
        <dbReference type="HAMAP-Rule" id="MF_00493"/>
    </source>
</evidence>
<comment type="similarity">
    <text evidence="4 11">Belongs to the transaldolase family. Type 2 subfamily.</text>
</comment>
<comment type="pathway">
    <text evidence="3 11">Carbohydrate degradation; pentose phosphate pathway; D-glyceraldehyde 3-phosphate and beta-D-fructose 6-phosphate from D-ribose 5-phosphate and D-xylulose 5-phosphate (non-oxidative stage): step 2/3.</text>
</comment>
<evidence type="ECO:0000256" key="10">
    <source>
        <dbReference type="ARBA" id="ARBA00048810"/>
    </source>
</evidence>
<keyword evidence="6 11" id="KW-0963">Cytoplasm</keyword>
<evidence type="ECO:0000313" key="12">
    <source>
        <dbReference type="EMBL" id="MBT1070939.1"/>
    </source>
</evidence>
<accession>A0ABS5U5K6</accession>
<evidence type="ECO:0000256" key="3">
    <source>
        <dbReference type="ARBA" id="ARBA00004857"/>
    </source>
</evidence>
<dbReference type="InterPro" id="IPR013785">
    <property type="entry name" value="Aldolase_TIM"/>
</dbReference>
<dbReference type="PANTHER" id="PTHR10683">
    <property type="entry name" value="TRANSALDOLASE"/>
    <property type="match status" value="1"/>
</dbReference>
<protein>
    <recommendedName>
        <fullName evidence="5 11">Transaldolase</fullName>
        <ecNumber evidence="5 11">2.2.1.2</ecNumber>
    </recommendedName>
</protein>
<evidence type="ECO:0000256" key="2">
    <source>
        <dbReference type="ARBA" id="ARBA00004496"/>
    </source>
</evidence>
<organism evidence="12 13">
    <name type="scientific">Pelotalea chapellei</name>
    <dbReference type="NCBI Taxonomy" id="44671"/>
    <lineage>
        <taxon>Bacteria</taxon>
        <taxon>Pseudomonadati</taxon>
        <taxon>Thermodesulfobacteriota</taxon>
        <taxon>Desulfuromonadia</taxon>
        <taxon>Geobacterales</taxon>
        <taxon>Geobacteraceae</taxon>
        <taxon>Pelotalea</taxon>
    </lineage>
</organism>
<dbReference type="Gene3D" id="3.20.20.70">
    <property type="entry name" value="Aldolase class I"/>
    <property type="match status" value="1"/>
</dbReference>
<dbReference type="Pfam" id="PF00923">
    <property type="entry name" value="TAL_FSA"/>
    <property type="match status" value="1"/>
</dbReference>
<gene>
    <name evidence="11 12" type="primary">tal</name>
    <name evidence="12" type="ORF">KJB30_04020</name>
</gene>
<dbReference type="EC" id="2.2.1.2" evidence="5 11"/>
<evidence type="ECO:0000256" key="7">
    <source>
        <dbReference type="ARBA" id="ARBA00022679"/>
    </source>
</evidence>
<name>A0ABS5U5K6_9BACT</name>